<reference evidence="2 3" key="1">
    <citation type="submission" date="2022-04" db="EMBL/GenBank/DDBJ databases">
        <title>Positive selection, recombination, and allopatry shape intraspecific diversity of widespread and dominant cyanobacteria.</title>
        <authorList>
            <person name="Wei J."/>
            <person name="Shu W."/>
            <person name="Hu C."/>
        </authorList>
    </citation>
    <scope>NUCLEOTIDE SEQUENCE [LARGE SCALE GENOMIC DNA]</scope>
    <source>
        <strain evidence="2 3">AS-A4</strain>
    </source>
</reference>
<dbReference type="EMBL" id="JAMPLM010000050">
    <property type="protein sequence ID" value="MEP1062021.1"/>
    <property type="molecule type" value="Genomic_DNA"/>
</dbReference>
<evidence type="ECO:0008006" key="4">
    <source>
        <dbReference type="Google" id="ProtNLM"/>
    </source>
</evidence>
<name>A0ABV0KS02_9CYAN</name>
<evidence type="ECO:0000313" key="3">
    <source>
        <dbReference type="Proteomes" id="UP001476950"/>
    </source>
</evidence>
<gene>
    <name evidence="2" type="ORF">NDI38_26970</name>
</gene>
<protein>
    <recommendedName>
        <fullName evidence="4">Ubiquinone biosynthesis protein</fullName>
    </recommendedName>
</protein>
<evidence type="ECO:0000313" key="2">
    <source>
        <dbReference type="EMBL" id="MEP1062021.1"/>
    </source>
</evidence>
<keyword evidence="1" id="KW-1133">Transmembrane helix</keyword>
<dbReference type="RefSeq" id="WP_347240221.1">
    <property type="nucleotide sequence ID" value="NZ_JAMPLM010000050.1"/>
</dbReference>
<feature type="transmembrane region" description="Helical" evidence="1">
    <location>
        <begin position="133"/>
        <end position="155"/>
    </location>
</feature>
<keyword evidence="1" id="KW-0812">Transmembrane</keyword>
<sequence>MLRGLPGDFFLASFMDAIIVYDTVPYRNTMPQKPLYMDKHSTQTLREGLAEYYALNPHVTDPATQPSDFGKILRAHDVGHVIYGCDTGMYDELKILPLFWWTSECTFQTYLKMKNSPAVDVMYEDMIRKKGAFWLYGATLRVLPGVILELIPVWFKTRKRQKLLPFLEFEPLLDRSLLAIRQEFNLLPFIK</sequence>
<accession>A0ABV0KS02</accession>
<evidence type="ECO:0000256" key="1">
    <source>
        <dbReference type="SAM" id="Phobius"/>
    </source>
</evidence>
<dbReference type="Proteomes" id="UP001476950">
    <property type="component" value="Unassembled WGS sequence"/>
</dbReference>
<organism evidence="2 3">
    <name type="scientific">Stenomitos frigidus AS-A4</name>
    <dbReference type="NCBI Taxonomy" id="2933935"/>
    <lineage>
        <taxon>Bacteria</taxon>
        <taxon>Bacillati</taxon>
        <taxon>Cyanobacteriota</taxon>
        <taxon>Cyanophyceae</taxon>
        <taxon>Leptolyngbyales</taxon>
        <taxon>Leptolyngbyaceae</taxon>
        <taxon>Stenomitos</taxon>
    </lineage>
</organism>
<keyword evidence="3" id="KW-1185">Reference proteome</keyword>
<proteinExistence type="predicted"/>
<comment type="caution">
    <text evidence="2">The sequence shown here is derived from an EMBL/GenBank/DDBJ whole genome shotgun (WGS) entry which is preliminary data.</text>
</comment>
<keyword evidence="1" id="KW-0472">Membrane</keyword>